<dbReference type="PANTHER" id="PTHR43092">
    <property type="entry name" value="L-CYSTEINE DESULFHYDRASE"/>
    <property type="match status" value="1"/>
</dbReference>
<dbReference type="InterPro" id="IPR015421">
    <property type="entry name" value="PyrdxlP-dep_Trfase_major"/>
</dbReference>
<dbReference type="InterPro" id="IPR015424">
    <property type="entry name" value="PyrdxlP-dep_Trfase"/>
</dbReference>
<reference evidence="3" key="1">
    <citation type="journal article" date="2020" name="bioRxiv">
        <title>Whole genome comparisons of ergot fungi reveals the divergence and evolution of species within the genus Claviceps are the result of varying mechanisms driving genome evolution and host range expansion.</title>
        <authorList>
            <person name="Wyka S.A."/>
            <person name="Mondo S.J."/>
            <person name="Liu M."/>
            <person name="Dettman J."/>
            <person name="Nalam V."/>
            <person name="Broders K.D."/>
        </authorList>
    </citation>
    <scope>NUCLEOTIDE SEQUENCE</scope>
    <source>
        <strain evidence="3">CCC 489</strain>
    </source>
</reference>
<dbReference type="Gene3D" id="3.40.640.10">
    <property type="entry name" value="Type I PLP-dependent aspartate aminotransferase-like (Major domain)"/>
    <property type="match status" value="1"/>
</dbReference>
<feature type="compositionally biased region" description="Basic and acidic residues" evidence="2">
    <location>
        <begin position="12"/>
        <end position="37"/>
    </location>
</feature>
<feature type="region of interest" description="Disordered" evidence="2">
    <location>
        <begin position="1"/>
        <end position="42"/>
    </location>
</feature>
<keyword evidence="1" id="KW-0663">Pyridoxal phosphate</keyword>
<evidence type="ECO:0000256" key="2">
    <source>
        <dbReference type="SAM" id="MobiDB-lite"/>
    </source>
</evidence>
<keyword evidence="4" id="KW-1185">Reference proteome</keyword>
<evidence type="ECO:0000313" key="3">
    <source>
        <dbReference type="EMBL" id="KAG5914246.1"/>
    </source>
</evidence>
<accession>A0A8K0J0G9</accession>
<evidence type="ECO:0008006" key="5">
    <source>
        <dbReference type="Google" id="ProtNLM"/>
    </source>
</evidence>
<evidence type="ECO:0000313" key="4">
    <source>
        <dbReference type="Proteomes" id="UP000811619"/>
    </source>
</evidence>
<dbReference type="Proteomes" id="UP000811619">
    <property type="component" value="Unassembled WGS sequence"/>
</dbReference>
<name>A0A8K0J0G9_9HYPO</name>
<evidence type="ECO:0000256" key="1">
    <source>
        <dbReference type="ARBA" id="ARBA00022898"/>
    </source>
</evidence>
<comment type="caution">
    <text evidence="3">The sequence shown here is derived from an EMBL/GenBank/DDBJ whole genome shotgun (WGS) entry which is preliminary data.</text>
</comment>
<protein>
    <recommendedName>
        <fullName evidence="5">Aminotransferase class V domain-containing protein</fullName>
    </recommendedName>
</protein>
<dbReference type="SUPFAM" id="SSF53383">
    <property type="entry name" value="PLP-dependent transferases"/>
    <property type="match status" value="1"/>
</dbReference>
<dbReference type="EMBL" id="SRPY01001149">
    <property type="protein sequence ID" value="KAG5914246.1"/>
    <property type="molecule type" value="Genomic_DNA"/>
</dbReference>
<dbReference type="OrthoDB" id="5978656at2759"/>
<proteinExistence type="predicted"/>
<sequence>MAAWVHEGLASRGKEKEEKEQHEKQHEQEQEQTHDPRPGFGRAWRKEFMFDPAWRNLNHGSFGTYPVHIRNKLRAYQDQAEARPDQFVRYEQSRLLDRSRAAAARLVGAPVDTVVFVGNATEGVNTVLRNLTWAGAGEGEGRPDVVLSFSTVYEACGKAVDYLAEYYAGRVEHRTVD</sequence>
<organism evidence="3 4">
    <name type="scientific">Claviceps africana</name>
    <dbReference type="NCBI Taxonomy" id="83212"/>
    <lineage>
        <taxon>Eukaryota</taxon>
        <taxon>Fungi</taxon>
        <taxon>Dikarya</taxon>
        <taxon>Ascomycota</taxon>
        <taxon>Pezizomycotina</taxon>
        <taxon>Sordariomycetes</taxon>
        <taxon>Hypocreomycetidae</taxon>
        <taxon>Hypocreales</taxon>
        <taxon>Clavicipitaceae</taxon>
        <taxon>Claviceps</taxon>
    </lineage>
</organism>
<gene>
    <name evidence="3" type="ORF">E4U42_000586</name>
</gene>
<feature type="non-terminal residue" evidence="3">
    <location>
        <position position="177"/>
    </location>
</feature>
<dbReference type="AlphaFoldDB" id="A0A8K0J0G9"/>
<dbReference type="PANTHER" id="PTHR43092:SF2">
    <property type="entry name" value="HERCYNYLCYSTEINE SULFOXIDE LYASE"/>
    <property type="match status" value="1"/>
</dbReference>